<gene>
    <name evidence="1" type="ORF">CVT25_001098</name>
</gene>
<evidence type="ECO:0000313" key="1">
    <source>
        <dbReference type="EMBL" id="PPQ88013.1"/>
    </source>
</evidence>
<dbReference type="EMBL" id="NHYD01002179">
    <property type="protein sequence ID" value="PPQ88013.1"/>
    <property type="molecule type" value="Genomic_DNA"/>
</dbReference>
<dbReference type="STRING" id="93625.A0A409XB45"/>
<proteinExistence type="predicted"/>
<protein>
    <submittedName>
        <fullName evidence="1">Uncharacterized protein</fullName>
    </submittedName>
</protein>
<comment type="caution">
    <text evidence="1">The sequence shown here is derived from an EMBL/GenBank/DDBJ whole genome shotgun (WGS) entry which is preliminary data.</text>
</comment>
<organism evidence="1 2">
    <name type="scientific">Psilocybe cyanescens</name>
    <dbReference type="NCBI Taxonomy" id="93625"/>
    <lineage>
        <taxon>Eukaryota</taxon>
        <taxon>Fungi</taxon>
        <taxon>Dikarya</taxon>
        <taxon>Basidiomycota</taxon>
        <taxon>Agaricomycotina</taxon>
        <taxon>Agaricomycetes</taxon>
        <taxon>Agaricomycetidae</taxon>
        <taxon>Agaricales</taxon>
        <taxon>Agaricineae</taxon>
        <taxon>Strophariaceae</taxon>
        <taxon>Psilocybe</taxon>
    </lineage>
</organism>
<dbReference type="Pfam" id="PF14223">
    <property type="entry name" value="Retrotran_gag_2"/>
    <property type="match status" value="1"/>
</dbReference>
<dbReference type="OrthoDB" id="2797670at2759"/>
<name>A0A409XB45_PSICY</name>
<keyword evidence="2" id="KW-1185">Reference proteome</keyword>
<dbReference type="InParanoid" id="A0A409XB45"/>
<dbReference type="AlphaFoldDB" id="A0A409XB45"/>
<sequence>FNHDINAPIQKYIAGITELAGKLKAIGVELTDEDIMDVLIFNLDTEYSNIAASLMTKDKLTITDVTSTLIEEEQRKGGAPQSTDTATTLYIITEMERVRRAAEVQIRITEKDSQTAENVTDATEMDTL</sequence>
<reference evidence="1 2" key="1">
    <citation type="journal article" date="2018" name="Evol. Lett.">
        <title>Horizontal gene cluster transfer increased hallucinogenic mushroom diversity.</title>
        <authorList>
            <person name="Reynolds H.T."/>
            <person name="Vijayakumar V."/>
            <person name="Gluck-Thaler E."/>
            <person name="Korotkin H.B."/>
            <person name="Matheny P.B."/>
            <person name="Slot J.C."/>
        </authorList>
    </citation>
    <scope>NUCLEOTIDE SEQUENCE [LARGE SCALE GENOMIC DNA]</scope>
    <source>
        <strain evidence="1 2">2631</strain>
    </source>
</reference>
<accession>A0A409XB45</accession>
<evidence type="ECO:0000313" key="2">
    <source>
        <dbReference type="Proteomes" id="UP000283269"/>
    </source>
</evidence>
<dbReference type="Proteomes" id="UP000283269">
    <property type="component" value="Unassembled WGS sequence"/>
</dbReference>
<feature type="non-terminal residue" evidence="1">
    <location>
        <position position="1"/>
    </location>
</feature>